<dbReference type="Proteomes" id="UP000190890">
    <property type="component" value="Unassembled WGS sequence"/>
</dbReference>
<dbReference type="GO" id="GO:0004386">
    <property type="term" value="F:helicase activity"/>
    <property type="evidence" value="ECO:0007669"/>
    <property type="project" value="InterPro"/>
</dbReference>
<dbReference type="RefSeq" id="WP_077847927.1">
    <property type="nucleotide sequence ID" value="NZ_LZZM01000177.1"/>
</dbReference>
<dbReference type="Gene3D" id="3.10.620.30">
    <property type="match status" value="1"/>
</dbReference>
<dbReference type="PANTHER" id="PTHR10887">
    <property type="entry name" value="DNA2/NAM7 HELICASE FAMILY"/>
    <property type="match status" value="1"/>
</dbReference>
<protein>
    <recommendedName>
        <fullName evidence="7">DNA helicase</fullName>
    </recommendedName>
</protein>
<dbReference type="Pfam" id="PF13086">
    <property type="entry name" value="AAA_11"/>
    <property type="match status" value="2"/>
</dbReference>
<feature type="domain" description="DNA2/NAM7 helicase-like C-terminal" evidence="3">
    <location>
        <begin position="1387"/>
        <end position="1569"/>
    </location>
</feature>
<keyword evidence="6" id="KW-1185">Reference proteome</keyword>
<dbReference type="InterPro" id="IPR045055">
    <property type="entry name" value="DNA2/NAM7-like"/>
</dbReference>
<dbReference type="Pfam" id="PF11784">
    <property type="entry name" value="DUF3320"/>
    <property type="match status" value="1"/>
</dbReference>
<dbReference type="Pfam" id="PF18741">
    <property type="entry name" value="MTES_1575"/>
    <property type="match status" value="1"/>
</dbReference>
<dbReference type="InterPro" id="IPR025103">
    <property type="entry name" value="DUF4011"/>
</dbReference>
<dbReference type="Pfam" id="PF13195">
    <property type="entry name" value="DUF4011"/>
    <property type="match status" value="1"/>
</dbReference>
<evidence type="ECO:0000259" key="1">
    <source>
        <dbReference type="Pfam" id="PF11784"/>
    </source>
</evidence>
<dbReference type="Gene3D" id="3.40.960.10">
    <property type="entry name" value="VSR Endonuclease"/>
    <property type="match status" value="1"/>
</dbReference>
<dbReference type="InterPro" id="IPR041677">
    <property type="entry name" value="DNA2/NAM7_AAA_11"/>
</dbReference>
<evidence type="ECO:0000259" key="3">
    <source>
        <dbReference type="Pfam" id="PF13087"/>
    </source>
</evidence>
<dbReference type="InterPro" id="IPR049468">
    <property type="entry name" value="Restrct_endonuc-II-like_dom"/>
</dbReference>
<dbReference type="FunFam" id="3.40.50.300:FF:002063">
    <property type="entry name" value="DNA helicase related protein"/>
    <property type="match status" value="1"/>
</dbReference>
<dbReference type="OrthoDB" id="9757917at2"/>
<dbReference type="InterPro" id="IPR011335">
    <property type="entry name" value="Restrct_endonuc-II-like"/>
</dbReference>
<organism evidence="5 6">
    <name type="scientific">Clostridium puniceum</name>
    <dbReference type="NCBI Taxonomy" id="29367"/>
    <lineage>
        <taxon>Bacteria</taxon>
        <taxon>Bacillati</taxon>
        <taxon>Bacillota</taxon>
        <taxon>Clostridia</taxon>
        <taxon>Eubacteriales</taxon>
        <taxon>Clostridiaceae</taxon>
        <taxon>Clostridium</taxon>
    </lineage>
</organism>
<dbReference type="PANTHER" id="PTHR10887:SF530">
    <property type="entry name" value="SUPERFAMILY I DNA HELICASES"/>
    <property type="match status" value="1"/>
</dbReference>
<accession>A0A1S8TE90</accession>
<feature type="domain" description="Restriction endonuclease type II-like" evidence="4">
    <location>
        <begin position="1621"/>
        <end position="1713"/>
    </location>
</feature>
<dbReference type="SUPFAM" id="SSF52980">
    <property type="entry name" value="Restriction endonuclease-like"/>
    <property type="match status" value="1"/>
</dbReference>
<feature type="domain" description="DNA2/NAM7 helicase helicase" evidence="2">
    <location>
        <begin position="666"/>
        <end position="814"/>
    </location>
</feature>
<name>A0A1S8TE90_9CLOT</name>
<dbReference type="CDD" id="cd18808">
    <property type="entry name" value="SF1_C_Upf1"/>
    <property type="match status" value="1"/>
</dbReference>
<dbReference type="InterPro" id="IPR027417">
    <property type="entry name" value="P-loop_NTPase"/>
</dbReference>
<sequence length="1957" mass="224572">MEDKIKISCLYSGAINFAMQQNYVPIIKNLTVHNDSDEEMKNLKLKIRFEPNFAYEYETHIECIEPKQAIEITPVNIKLSSQFLFELTEKITGTIFFEVIRGEEKIYSHMDDIEILAYDEWGGTRIMPEVVCAFVTPNHPKISEIIIKASEFLKEWTGDPSFTAYYTRNPNVVKKQMAAIYAALQKENINYNVSPASYEIIGQRVRLCDKIFEEKMGNCLDLTLLYASCLEAIGLNPLVIMIKGHAFIGCWLEEESFSEAIQDDITVLTKRLADGINEICLVESTALTRGKTINFDEAVKLGESNILDENVFELLVDVKRSRGSGIRPIPMRKNLNGTFELVEFEKRKDEEVTNAPKEMELLPKVQNVDKVEVSKQQLWERKLLDLSLRNTLLSFRITKSAVQLMINDLCKLEDALADGNDFRIMARPNDFDNALRDTKIYEIENSNSVLDTLIKNEFKSKRIRTFLDERELEYKLTSLYRQAKLSLEENGTNTLYLALGFLKWYESDLSEKLRYAPIVLIPIEIVRKVQQKGFVIRIRDEEPQMNITLLEMLRQDFGINIGGLDPLPTDDSGIDLKLVFNIIRQAVMSKKKWDVEEFSYIGVFSFSQFVMWNDIKNRAEDLKKNKIVASLISGKMDWQAQEVFLSSKQLDKNVTPLDMAVPTSADSSQLSAIYAASKGESFVLHGPPGTGKSQTITNMIANALFQGKSVLFVAEKMAALNVVQKRLENIGVGPFCLELHSNKAKKKDFLNQLEKVLQVGNIKEPENYNEKAERLHELRKNLNNVISEIHKKQEYGVSLYDAISKHEKYIDYKGNISFSQEQINSLTYEKHQNWIDELSKFKVAGIECGGVKDNGLKEITSITYSIETKEKLTKILEDYIKALKELNISYQSICEKLGFDFVDEHLNIKNINELTEVINNSAYIPKNLFLNFELKLMEQNVRNICKVGRRKDELENQIISKFEDQVFKYDVQTAELEFKKANTSWFIKRLMSQGRLVKELKLYAKEPGNISKNNIEELYKLLNEYKEKEEEISKTDIRIVEGFGALWNSTKSHWNKLEKAFDECVKLQEATAKACKNNSEENKVKDKLGKELSNLENFKNYNRELFESILRTFKACSSAEEELNKICGIDFEQLRKQGSWICLALEKSEKWHSNLDKLKEWSVYLKEKSKLISMGLNNVVAAYEEGKTLENNLEESFYCNLSLSCAINIIEKSESLKEFQGAIFEDIIEKYKNLCKEFEDITIHELISRLSSKVPNNAANSSASSEIGILQKAIRSGGRMLSIRKVFDSIPNLIRRLCSCMLMSPISVAQYIDPSFPKFDLVIFDEASQMPTCEAVGAMARGENVIVVGDPKQLPPTSFFTSNRYDEDNYDKEDLESLLDDCLALSMPQEHLLWHYRSRHESLIAYSNFKYYDNNLFTFPSPNDLVSEVKFVQVDGYYDRGKTKHNKAEAEHIVNEILRRLKDPKLRKDSIGVVTFSSVQQNLIDDMLVAAFQKEPKLEEINLNSKEPIFIKNLENVQGDERDVILFSIGYGPDQERKVALNFGPINRDGGWRRLNVAISRARKKMIVYSTLKPEQIDLARTRSEGIAGLRGFLEFAQKGSNALIVKNGDAREKEAGIENIISNRISELGYNTKCNIGCSGYKIDIGIVNPKNKNEYILGIMCDGENYKNSGNAKDRNILQPNVLNGLGWNLYRIWIIDWLENPKKELDKIKNLVDTLIKAKENEPKIHEESIEDSKHNILVQSVKVEENTASNVGFKYEAYKIQEEINALNYYKEKKLEIIKEGAEEFCLNENNSFIIEQIKAVINEEAPISKRQLCKRILTAWNISRLGARIDRRFEELFIISKIKTTISNDTKFFWREDQEPSEYDVYRIIGNTRIKRTLDDISPQEISNAIKFILKAQISLIKGDLTREVAKTFGFVKVNETIEKAVTNGLEEAERRNYISIAEDGERIVVGE</sequence>
<dbReference type="InterPro" id="IPR021754">
    <property type="entry name" value="DUF3320"/>
</dbReference>
<gene>
    <name evidence="5" type="ORF">CLPUN_28340</name>
</gene>
<evidence type="ECO:0008006" key="7">
    <source>
        <dbReference type="Google" id="ProtNLM"/>
    </source>
</evidence>
<feature type="domain" description="DUF3320" evidence="1">
    <location>
        <begin position="1788"/>
        <end position="1835"/>
    </location>
</feature>
<dbReference type="FunFam" id="3.40.960.10:FF:000002">
    <property type="entry name" value="DNA helicase related protein"/>
    <property type="match status" value="1"/>
</dbReference>
<evidence type="ECO:0000313" key="6">
    <source>
        <dbReference type="Proteomes" id="UP000190890"/>
    </source>
</evidence>
<reference evidence="5 6" key="1">
    <citation type="submission" date="2016-05" db="EMBL/GenBank/DDBJ databases">
        <title>Microbial solvent formation.</title>
        <authorList>
            <person name="Poehlein A."/>
            <person name="Montoya Solano J.D."/>
            <person name="Flitsch S."/>
            <person name="Krabben P."/>
            <person name="Duerre P."/>
            <person name="Daniel R."/>
        </authorList>
    </citation>
    <scope>NUCLEOTIDE SEQUENCE [LARGE SCALE GENOMIC DNA]</scope>
    <source>
        <strain evidence="5 6">DSM 2619</strain>
    </source>
</reference>
<evidence type="ECO:0000259" key="2">
    <source>
        <dbReference type="Pfam" id="PF13086"/>
    </source>
</evidence>
<dbReference type="InterPro" id="IPR041679">
    <property type="entry name" value="DNA2/NAM7-like_C"/>
</dbReference>
<dbReference type="SUPFAM" id="SSF52540">
    <property type="entry name" value="P-loop containing nucleoside triphosphate hydrolases"/>
    <property type="match status" value="1"/>
</dbReference>
<dbReference type="STRING" id="29367.CLPUN_28340"/>
<dbReference type="InterPro" id="IPR047187">
    <property type="entry name" value="SF1_C_Upf1"/>
</dbReference>
<dbReference type="EMBL" id="LZZM01000177">
    <property type="protein sequence ID" value="OOM76110.1"/>
    <property type="molecule type" value="Genomic_DNA"/>
</dbReference>
<dbReference type="Gene3D" id="3.40.50.300">
    <property type="entry name" value="P-loop containing nucleotide triphosphate hydrolases"/>
    <property type="match status" value="3"/>
</dbReference>
<evidence type="ECO:0000313" key="5">
    <source>
        <dbReference type="EMBL" id="OOM76110.1"/>
    </source>
</evidence>
<feature type="domain" description="DNA2/NAM7 helicase helicase" evidence="2">
    <location>
        <begin position="1313"/>
        <end position="1358"/>
    </location>
</feature>
<proteinExistence type="predicted"/>
<evidence type="ECO:0000259" key="4">
    <source>
        <dbReference type="Pfam" id="PF18741"/>
    </source>
</evidence>
<dbReference type="Pfam" id="PF13087">
    <property type="entry name" value="AAA_12"/>
    <property type="match status" value="1"/>
</dbReference>
<comment type="caution">
    <text evidence="5">The sequence shown here is derived from an EMBL/GenBank/DDBJ whole genome shotgun (WGS) entry which is preliminary data.</text>
</comment>